<dbReference type="AlphaFoldDB" id="A0A0D5YRU2"/>
<accession>A0A0D5YRU2</accession>
<dbReference type="RefSeq" id="WP_045801710.1">
    <property type="nucleotide sequence ID" value="NZ_CP011071.1"/>
</dbReference>
<dbReference type="PANTHER" id="PTHR36529:SF1">
    <property type="entry name" value="GLYCOSYLTRANSFERASE"/>
    <property type="match status" value="1"/>
</dbReference>
<dbReference type="KEGG" id="mlt:VC82_1376"/>
<keyword evidence="2" id="KW-1185">Reference proteome</keyword>
<dbReference type="HOGENOM" id="CLU_104086_0_0_10"/>
<dbReference type="Gene3D" id="3.90.550.10">
    <property type="entry name" value="Spore Coat Polysaccharide Biosynthesis Protein SpsA, Chain A"/>
    <property type="match status" value="1"/>
</dbReference>
<reference evidence="1 2" key="1">
    <citation type="submission" date="2015-03" db="EMBL/GenBank/DDBJ databases">
        <title>Complete genome sequence of Muricauda lutaonensis CC-HSB-11T, isolated from a coastal hot spring.</title>
        <authorList>
            <person name="Kim K.M."/>
        </authorList>
    </citation>
    <scope>NUCLEOTIDE SEQUENCE [LARGE SCALE GENOMIC DNA]</scope>
    <source>
        <strain evidence="1 2">CC-HSB-11</strain>
    </source>
</reference>
<sequence length="232" mass="25841">MKPQRHIKTASTAILVFALSAEEETKHKSIFDGARLFEALTAHTLAEVKKTGLPHYLFTEKEQRGNSFGERFAHAIQSLFDLGHDKVITVGNDSPQLKARHLLAAKDCLDGGKNVLGPSNDGGFYLMGIQHCAFDSKTFSKLPWQTRNAYRETLFYFDRKGVDHVSLCALTDIDSLVDVTVLAYSIKSISRAMRHLLASFIQIENVFLYFLKKIIPIGTGVYHNKGSPLVGV</sequence>
<dbReference type="STRING" id="516051.VC82_1376"/>
<dbReference type="EMBL" id="CP011071">
    <property type="protein sequence ID" value="AKA35002.1"/>
    <property type="molecule type" value="Genomic_DNA"/>
</dbReference>
<dbReference type="Proteomes" id="UP000032726">
    <property type="component" value="Chromosome"/>
</dbReference>
<dbReference type="InterPro" id="IPR018641">
    <property type="entry name" value="Trfase_1_rSAM/seldom-assoc"/>
</dbReference>
<dbReference type="PANTHER" id="PTHR36529">
    <property type="entry name" value="SLL1095 PROTEIN"/>
    <property type="match status" value="1"/>
</dbReference>
<dbReference type="Pfam" id="PF09837">
    <property type="entry name" value="DUF2064"/>
    <property type="match status" value="1"/>
</dbReference>
<gene>
    <name evidence="1" type="ORF">VC82_1376</name>
</gene>
<proteinExistence type="predicted"/>
<evidence type="ECO:0000313" key="1">
    <source>
        <dbReference type="EMBL" id="AKA35002.1"/>
    </source>
</evidence>
<evidence type="ECO:0008006" key="3">
    <source>
        <dbReference type="Google" id="ProtNLM"/>
    </source>
</evidence>
<protein>
    <recommendedName>
        <fullName evidence="3">DUF2064 domain-containing protein</fullName>
    </recommendedName>
</protein>
<dbReference type="InterPro" id="IPR029044">
    <property type="entry name" value="Nucleotide-diphossugar_trans"/>
</dbReference>
<evidence type="ECO:0000313" key="2">
    <source>
        <dbReference type="Proteomes" id="UP000032726"/>
    </source>
</evidence>
<organism evidence="1 2">
    <name type="scientific">Flagellimonas lutaonensis</name>
    <dbReference type="NCBI Taxonomy" id="516051"/>
    <lineage>
        <taxon>Bacteria</taxon>
        <taxon>Pseudomonadati</taxon>
        <taxon>Bacteroidota</taxon>
        <taxon>Flavobacteriia</taxon>
        <taxon>Flavobacteriales</taxon>
        <taxon>Flavobacteriaceae</taxon>
        <taxon>Flagellimonas</taxon>
    </lineage>
</organism>
<dbReference type="SUPFAM" id="SSF53448">
    <property type="entry name" value="Nucleotide-diphospho-sugar transferases"/>
    <property type="match status" value="1"/>
</dbReference>
<dbReference type="OrthoDB" id="9798250at2"/>
<name>A0A0D5YRU2_9FLAO</name>